<name>A0ABQ1I9A7_9ALTE</name>
<evidence type="ECO:0008006" key="3">
    <source>
        <dbReference type="Google" id="ProtNLM"/>
    </source>
</evidence>
<dbReference type="Proteomes" id="UP000651977">
    <property type="component" value="Unassembled WGS sequence"/>
</dbReference>
<sequence length="322" mass="37252">MKKPTINGEQPIENAPIIQLDNGACCIPQHYLSYSHSVSTIQQIISNCDFDDDYKIFAGQDLLGLYIQIGVVGFDTYQSPQSQKSRKILYGRRWRIEPYFPTSELIQTIYLAIKKAREHEVRESLKLNINGKYSAPFSSHQDLPLICDQFEHLASAEQEYSFAEFRRAVAKITKSIRFDHCSLRLINIEKRYKDQILIDVKFATSEWSELPEIHHAFLTIIINKPSINLFLHELMDAIIKHSDDYVAENFHYNHSPRFSKSASPLKLADLSQQVRRKQPQQEHCEFYQRLAQHNECVDKLRAPTPISSEFSEGIAKDRAIHG</sequence>
<organism evidence="1 2">
    <name type="scientific">Agarivorans gilvus</name>
    <dbReference type="NCBI Taxonomy" id="680279"/>
    <lineage>
        <taxon>Bacteria</taxon>
        <taxon>Pseudomonadati</taxon>
        <taxon>Pseudomonadota</taxon>
        <taxon>Gammaproteobacteria</taxon>
        <taxon>Alteromonadales</taxon>
        <taxon>Alteromonadaceae</taxon>
        <taxon>Agarivorans</taxon>
    </lineage>
</organism>
<comment type="caution">
    <text evidence="1">The sequence shown here is derived from an EMBL/GenBank/DDBJ whole genome shotgun (WGS) entry which is preliminary data.</text>
</comment>
<reference evidence="2" key="1">
    <citation type="journal article" date="2019" name="Int. J. Syst. Evol. Microbiol.">
        <title>The Global Catalogue of Microorganisms (GCM) 10K type strain sequencing project: providing services to taxonomists for standard genome sequencing and annotation.</title>
        <authorList>
            <consortium name="The Broad Institute Genomics Platform"/>
            <consortium name="The Broad Institute Genome Sequencing Center for Infectious Disease"/>
            <person name="Wu L."/>
            <person name="Ma J."/>
        </authorList>
    </citation>
    <scope>NUCLEOTIDE SEQUENCE [LARGE SCALE GENOMIC DNA]</scope>
    <source>
        <strain evidence="2">CGMCC 1.10131</strain>
    </source>
</reference>
<dbReference type="EMBL" id="BMDY01000040">
    <property type="protein sequence ID" value="GGB21285.1"/>
    <property type="molecule type" value="Genomic_DNA"/>
</dbReference>
<evidence type="ECO:0000313" key="1">
    <source>
        <dbReference type="EMBL" id="GGB21285.1"/>
    </source>
</evidence>
<dbReference type="RefSeq" id="WP_055732668.1">
    <property type="nucleotide sequence ID" value="NZ_BMDY01000040.1"/>
</dbReference>
<protein>
    <recommendedName>
        <fullName evidence="3">TIGR04255 family protein</fullName>
    </recommendedName>
</protein>
<keyword evidence="2" id="KW-1185">Reference proteome</keyword>
<proteinExistence type="predicted"/>
<evidence type="ECO:0000313" key="2">
    <source>
        <dbReference type="Proteomes" id="UP000651977"/>
    </source>
</evidence>
<accession>A0ABQ1I9A7</accession>
<gene>
    <name evidence="1" type="ORF">GCM10007414_38340</name>
</gene>